<dbReference type="SUPFAM" id="SSF63829">
    <property type="entry name" value="Calcium-dependent phosphotriesterase"/>
    <property type="match status" value="1"/>
</dbReference>
<organism evidence="1 2">
    <name type="scientific">Edaphobacter modestus</name>
    <dbReference type="NCBI Taxonomy" id="388466"/>
    <lineage>
        <taxon>Bacteria</taxon>
        <taxon>Pseudomonadati</taxon>
        <taxon>Acidobacteriota</taxon>
        <taxon>Terriglobia</taxon>
        <taxon>Terriglobales</taxon>
        <taxon>Acidobacteriaceae</taxon>
        <taxon>Edaphobacter</taxon>
    </lineage>
</organism>
<gene>
    <name evidence="1" type="ORF">BDD14_4698</name>
</gene>
<comment type="caution">
    <text evidence="1">The sequence shown here is derived from an EMBL/GenBank/DDBJ whole genome shotgun (WGS) entry which is preliminary data.</text>
</comment>
<evidence type="ECO:0000313" key="1">
    <source>
        <dbReference type="EMBL" id="RZU43080.1"/>
    </source>
</evidence>
<dbReference type="Proteomes" id="UP000292958">
    <property type="component" value="Unassembled WGS sequence"/>
</dbReference>
<dbReference type="InterPro" id="IPR011110">
    <property type="entry name" value="Reg_prop"/>
</dbReference>
<dbReference type="AlphaFoldDB" id="A0A4Q7YZ38"/>
<protein>
    <submittedName>
        <fullName evidence="1">Two component regulator with propeller domain</fullName>
    </submittedName>
</protein>
<reference evidence="1 2" key="1">
    <citation type="submission" date="2019-02" db="EMBL/GenBank/DDBJ databases">
        <title>Genomic Encyclopedia of Archaeal and Bacterial Type Strains, Phase II (KMG-II): from individual species to whole genera.</title>
        <authorList>
            <person name="Goeker M."/>
        </authorList>
    </citation>
    <scope>NUCLEOTIDE SEQUENCE [LARGE SCALE GENOMIC DNA]</scope>
    <source>
        <strain evidence="1 2">DSM 18101</strain>
    </source>
</reference>
<keyword evidence="2" id="KW-1185">Reference proteome</keyword>
<sequence>MDNLLLLTRLSMRNTERMRVSRLYFGCFLLVLFLASAVFALNPDRHISQYGHTAWRIQDGFFGGQVRTVTQTTDGYIWVGTEAGLFRFDGVRFVSLSSQEVEQMPSTSITALLGARDGSLWIGTDAGLVHRVNQHLITYLKGEGYISSILQDVNGEIWIARDRSGDNTQPLCKVIGIGVHCYGNEDGVPAFLAGPLVQDASSNLWIGGDTTLLRWRPGSSNAYRPKALKSNAGVDGVEALSVAADGSLWVGMALSGSGRGLQHLVDGGLKSFVAPKLNGETIEVTELLEDHEKNLWVGTSNRVSTEFTVLTSIIIERQTVYRVTSYSSFTKIVKATSGWLRRKASIASVTFG</sequence>
<proteinExistence type="predicted"/>
<accession>A0A4Q7YZ38</accession>
<dbReference type="InterPro" id="IPR015943">
    <property type="entry name" value="WD40/YVTN_repeat-like_dom_sf"/>
</dbReference>
<evidence type="ECO:0000313" key="2">
    <source>
        <dbReference type="Proteomes" id="UP000292958"/>
    </source>
</evidence>
<dbReference type="Pfam" id="PF07494">
    <property type="entry name" value="Reg_prop"/>
    <property type="match status" value="2"/>
</dbReference>
<name>A0A4Q7YZ38_9BACT</name>
<dbReference type="EMBL" id="SHKW01000001">
    <property type="protein sequence ID" value="RZU43080.1"/>
    <property type="molecule type" value="Genomic_DNA"/>
</dbReference>
<dbReference type="OrthoDB" id="9804951at2"/>
<dbReference type="Gene3D" id="2.130.10.10">
    <property type="entry name" value="YVTN repeat-like/Quinoprotein amine dehydrogenase"/>
    <property type="match status" value="2"/>
</dbReference>